<gene>
    <name evidence="3" type="ORF">VSS37_12115</name>
</gene>
<proteinExistence type="predicted"/>
<reference evidence="3 4" key="2">
    <citation type="submission" date="2024-01" db="EMBL/GenBank/DDBJ databases">
        <authorList>
            <person name="Xie X."/>
        </authorList>
    </citation>
    <scope>NUCLEOTIDE SEQUENCE [LARGE SCALE GENOMIC DNA]</scope>
    <source>
        <strain evidence="3">SCUT-1</strain>
    </source>
</reference>
<name>A0ABU6CZA9_9GAMM</name>
<organism evidence="3 4">
    <name type="scientific">Candidatus Thiothrix phosphatis</name>
    <dbReference type="NCBI Taxonomy" id="3112415"/>
    <lineage>
        <taxon>Bacteria</taxon>
        <taxon>Pseudomonadati</taxon>
        <taxon>Pseudomonadota</taxon>
        <taxon>Gammaproteobacteria</taxon>
        <taxon>Thiotrichales</taxon>
        <taxon>Thiotrichaceae</taxon>
        <taxon>Thiothrix</taxon>
    </lineage>
</organism>
<dbReference type="Proteomes" id="UP001308005">
    <property type="component" value="Unassembled WGS sequence"/>
</dbReference>
<sequence>MKIQTIFSGALVTAILFASSAAFAAPHHEVLKANTYKLGQRIDSGVKSGKLTPSETRQLRTELGKLKATIKAANKDHKITKWERKNAASKELALSKNITKLANNRDVVKKYGNDKHKPAPAKQMQQGKHF</sequence>
<comment type="caution">
    <text evidence="3">The sequence shown here is derived from an EMBL/GenBank/DDBJ whole genome shotgun (WGS) entry which is preliminary data.</text>
</comment>
<reference evidence="4" key="1">
    <citation type="submission" date="2023-07" db="EMBL/GenBank/DDBJ databases">
        <title>The carbon used by Thiothrix.</title>
        <authorList>
            <person name="Chen L."/>
        </authorList>
    </citation>
    <scope>NUCLEOTIDE SEQUENCE [LARGE SCALE GENOMIC DNA]</scope>
</reference>
<evidence type="ECO:0000256" key="1">
    <source>
        <dbReference type="SAM" id="MobiDB-lite"/>
    </source>
</evidence>
<evidence type="ECO:0000313" key="3">
    <source>
        <dbReference type="EMBL" id="MEB4591728.1"/>
    </source>
</evidence>
<dbReference type="RefSeq" id="WP_324695571.1">
    <property type="nucleotide sequence ID" value="NZ_JAYMYJ010000112.1"/>
</dbReference>
<feature type="region of interest" description="Disordered" evidence="1">
    <location>
        <begin position="110"/>
        <end position="130"/>
    </location>
</feature>
<protein>
    <submittedName>
        <fullName evidence="3">Uncharacterized protein</fullName>
    </submittedName>
</protein>
<evidence type="ECO:0000256" key="2">
    <source>
        <dbReference type="SAM" id="SignalP"/>
    </source>
</evidence>
<feature type="signal peptide" evidence="2">
    <location>
        <begin position="1"/>
        <end position="24"/>
    </location>
</feature>
<evidence type="ECO:0000313" key="4">
    <source>
        <dbReference type="Proteomes" id="UP001308005"/>
    </source>
</evidence>
<accession>A0ABU6CZA9</accession>
<keyword evidence="4" id="KW-1185">Reference proteome</keyword>
<keyword evidence="2" id="KW-0732">Signal</keyword>
<dbReference type="EMBL" id="JAYMYJ010000112">
    <property type="protein sequence ID" value="MEB4591728.1"/>
    <property type="molecule type" value="Genomic_DNA"/>
</dbReference>
<feature type="chain" id="PRO_5047180761" evidence="2">
    <location>
        <begin position="25"/>
        <end position="130"/>
    </location>
</feature>